<dbReference type="Pfam" id="PF20520">
    <property type="entry name" value="Ac45-VOA1_TM"/>
    <property type="match status" value="1"/>
</dbReference>
<dbReference type="Proteomes" id="UP000646827">
    <property type="component" value="Unassembled WGS sequence"/>
</dbReference>
<keyword evidence="7 10" id="KW-1133">Transmembrane helix</keyword>
<evidence type="ECO:0000256" key="11">
    <source>
        <dbReference type="SAM" id="SignalP"/>
    </source>
</evidence>
<evidence type="ECO:0000256" key="1">
    <source>
        <dbReference type="ARBA" id="ARBA00004389"/>
    </source>
</evidence>
<keyword evidence="14" id="KW-1185">Reference proteome</keyword>
<dbReference type="PANTHER" id="PTHR28285">
    <property type="entry name" value="PROTEIN BIG1"/>
    <property type="match status" value="1"/>
</dbReference>
<evidence type="ECO:0000256" key="10">
    <source>
        <dbReference type="SAM" id="Phobius"/>
    </source>
</evidence>
<dbReference type="InterPro" id="IPR037654">
    <property type="entry name" value="Big1"/>
</dbReference>
<dbReference type="GO" id="GO:0005789">
    <property type="term" value="C:endoplasmic reticulum membrane"/>
    <property type="evidence" value="ECO:0007669"/>
    <property type="project" value="UniProtKB-SubCell"/>
</dbReference>
<evidence type="ECO:0000256" key="4">
    <source>
        <dbReference type="ARBA" id="ARBA00022692"/>
    </source>
</evidence>
<feature type="chain" id="PRO_5034288739" description="Protein BIG1" evidence="11">
    <location>
        <begin position="19"/>
        <end position="261"/>
    </location>
</feature>
<proteinExistence type="inferred from homology"/>
<comment type="subcellular location">
    <subcellularLocation>
        <location evidence="1">Endoplasmic reticulum membrane</location>
        <topology evidence="1">Single-pass membrane protein</topology>
    </subcellularLocation>
</comment>
<dbReference type="AlphaFoldDB" id="A0A8H7SBG1"/>
<dbReference type="GO" id="GO:0071555">
    <property type="term" value="P:cell wall organization"/>
    <property type="evidence" value="ECO:0007669"/>
    <property type="project" value="UniProtKB-KW"/>
</dbReference>
<dbReference type="InterPro" id="IPR046756">
    <property type="entry name" value="VAS1/VOA1_TM"/>
</dbReference>
<dbReference type="GO" id="GO:0009272">
    <property type="term" value="P:fungal-type cell wall biogenesis"/>
    <property type="evidence" value="ECO:0007669"/>
    <property type="project" value="TreeGrafter"/>
</dbReference>
<evidence type="ECO:0000313" key="14">
    <source>
        <dbReference type="Proteomes" id="UP000646827"/>
    </source>
</evidence>
<keyword evidence="4 10" id="KW-0812">Transmembrane</keyword>
<feature type="transmembrane region" description="Helical" evidence="10">
    <location>
        <begin position="219"/>
        <end position="245"/>
    </location>
</feature>
<sequence length="261" mass="28533">MKIYAAALLSSLASAVVAFENTVPCLMWSPKEYLTHVAGQQFIVENKQAVSTIWDSLSSDICEANIIAIIDQPGIHLNDFARSESFSSIKQHRKNAVTRTEVEYIADNVNVDNLATLIAQECEGSVINGDNLSNDNNEAPTVAVLSLSNAEDTNALQQNDAKVDEFIKNVQEQAVDNYAVIYTSSSAKKSPSHLRKRSVLQSRAPPPGSSKPIFAKYQLFSPGIFMAFAVAFIVIAIVSVGITWLTNIQTPIRFEGKPKKN</sequence>
<accession>A0A8H7SBG1</accession>
<dbReference type="GO" id="GO:0006078">
    <property type="term" value="P:(1-&gt;6)-beta-D-glucan biosynthetic process"/>
    <property type="evidence" value="ECO:0007669"/>
    <property type="project" value="TreeGrafter"/>
</dbReference>
<comment type="similarity">
    <text evidence="2">Belongs to the BIG1 family.</text>
</comment>
<keyword evidence="6" id="KW-0256">Endoplasmic reticulum</keyword>
<dbReference type="OrthoDB" id="10029326at2759"/>
<name>A0A8H7SBG1_9FUNG</name>
<feature type="signal peptide" evidence="11">
    <location>
        <begin position="1"/>
        <end position="18"/>
    </location>
</feature>
<evidence type="ECO:0000256" key="3">
    <source>
        <dbReference type="ARBA" id="ARBA00022089"/>
    </source>
</evidence>
<gene>
    <name evidence="13" type="ORF">INT45_000588</name>
</gene>
<evidence type="ECO:0000256" key="6">
    <source>
        <dbReference type="ARBA" id="ARBA00022824"/>
    </source>
</evidence>
<evidence type="ECO:0000256" key="7">
    <source>
        <dbReference type="ARBA" id="ARBA00022989"/>
    </source>
</evidence>
<protein>
    <recommendedName>
        <fullName evidence="3">Protein BIG1</fullName>
    </recommendedName>
</protein>
<organism evidence="13 14">
    <name type="scientific">Circinella minor</name>
    <dbReference type="NCBI Taxonomy" id="1195481"/>
    <lineage>
        <taxon>Eukaryota</taxon>
        <taxon>Fungi</taxon>
        <taxon>Fungi incertae sedis</taxon>
        <taxon>Mucoromycota</taxon>
        <taxon>Mucoromycotina</taxon>
        <taxon>Mucoromycetes</taxon>
        <taxon>Mucorales</taxon>
        <taxon>Lichtheimiaceae</taxon>
        <taxon>Circinella</taxon>
    </lineage>
</organism>
<evidence type="ECO:0000256" key="8">
    <source>
        <dbReference type="ARBA" id="ARBA00023136"/>
    </source>
</evidence>
<evidence type="ECO:0000313" key="13">
    <source>
        <dbReference type="EMBL" id="KAG2226420.1"/>
    </source>
</evidence>
<dbReference type="PANTHER" id="PTHR28285:SF1">
    <property type="entry name" value="PROTEIN BIG1"/>
    <property type="match status" value="1"/>
</dbReference>
<keyword evidence="5 11" id="KW-0732">Signal</keyword>
<dbReference type="EMBL" id="JAEPRB010000017">
    <property type="protein sequence ID" value="KAG2226420.1"/>
    <property type="molecule type" value="Genomic_DNA"/>
</dbReference>
<comment type="caution">
    <text evidence="13">The sequence shown here is derived from an EMBL/GenBank/DDBJ whole genome shotgun (WGS) entry which is preliminary data.</text>
</comment>
<evidence type="ECO:0000256" key="5">
    <source>
        <dbReference type="ARBA" id="ARBA00022729"/>
    </source>
</evidence>
<feature type="domain" description="V-type proton ATPase subunit S1/VOA1 transmembrane" evidence="12">
    <location>
        <begin position="218"/>
        <end position="255"/>
    </location>
</feature>
<reference evidence="13 14" key="1">
    <citation type="submission" date="2020-12" db="EMBL/GenBank/DDBJ databases">
        <title>Metabolic potential, ecology and presence of endohyphal bacteria is reflected in genomic diversity of Mucoromycotina.</title>
        <authorList>
            <person name="Muszewska A."/>
            <person name="Okrasinska A."/>
            <person name="Steczkiewicz K."/>
            <person name="Drgas O."/>
            <person name="Orlowska M."/>
            <person name="Perlinska-Lenart U."/>
            <person name="Aleksandrzak-Piekarczyk T."/>
            <person name="Szatraj K."/>
            <person name="Zielenkiewicz U."/>
            <person name="Pilsyk S."/>
            <person name="Malc E."/>
            <person name="Mieczkowski P."/>
            <person name="Kruszewska J.S."/>
            <person name="Biernat P."/>
            <person name="Pawlowska J."/>
        </authorList>
    </citation>
    <scope>NUCLEOTIDE SEQUENCE [LARGE SCALE GENOMIC DNA]</scope>
    <source>
        <strain evidence="13 14">CBS 142.35</strain>
    </source>
</reference>
<evidence type="ECO:0000256" key="2">
    <source>
        <dbReference type="ARBA" id="ARBA00008203"/>
    </source>
</evidence>
<keyword evidence="9" id="KW-0961">Cell wall biogenesis/degradation</keyword>
<evidence type="ECO:0000256" key="9">
    <source>
        <dbReference type="ARBA" id="ARBA00023316"/>
    </source>
</evidence>
<keyword evidence="8 10" id="KW-0472">Membrane</keyword>
<evidence type="ECO:0000259" key="12">
    <source>
        <dbReference type="Pfam" id="PF20520"/>
    </source>
</evidence>